<dbReference type="InterPro" id="IPR003593">
    <property type="entry name" value="AAA+_ATPase"/>
</dbReference>
<dbReference type="GO" id="GO:0035435">
    <property type="term" value="P:phosphate ion transmembrane transport"/>
    <property type="evidence" value="ECO:0007669"/>
    <property type="project" value="InterPro"/>
</dbReference>
<accession>A0A5A5TDY1</accession>
<reference evidence="5 6" key="1">
    <citation type="submission" date="2019-01" db="EMBL/GenBank/DDBJ databases">
        <title>Draft genome sequence of Dictyobacter sp. Uno17.</title>
        <authorList>
            <person name="Wang C.M."/>
            <person name="Zheng Y."/>
            <person name="Sakai Y."/>
            <person name="Abe K."/>
            <person name="Yokota A."/>
            <person name="Yabe S."/>
        </authorList>
    </citation>
    <scope>NUCLEOTIDE SEQUENCE [LARGE SCALE GENOMIC DNA]</scope>
    <source>
        <strain evidence="5 6">Uno17</strain>
    </source>
</reference>
<sequence>MEKQSQRPAYLAQNEVEINPLNKTQVENLPEVSKEAQHMGSFDPTKTLKTDATTKIDVQHTNFFYGAKQALYDVSLPIRDRQVTALIGPSGCGKSTFLRTLNRMNDLVPGARVEGLANFDGFNIYDPKTDVVLLRQRIGMVFQRANTFPKSIFENVAYGLKVQGKPQNVIKERVEKSLHGAALWDEVKDRLNTSALGLSGGQQQRLCIARALAVEPEVLLMDEPCSALDPIATLKIEEMITELVKDYTIVIVTHNMQQASRVSHFTGFFLSGKLVEVASTADIFEHPHHKETEDYISGRFG</sequence>
<feature type="domain" description="ABC transporter" evidence="4">
    <location>
        <begin position="56"/>
        <end position="296"/>
    </location>
</feature>
<dbReference type="InterPro" id="IPR017871">
    <property type="entry name" value="ABC_transporter-like_CS"/>
</dbReference>
<dbReference type="InterPro" id="IPR003439">
    <property type="entry name" value="ABC_transporter-like_ATP-bd"/>
</dbReference>
<evidence type="ECO:0000256" key="2">
    <source>
        <dbReference type="ARBA" id="ARBA00022741"/>
    </source>
</evidence>
<dbReference type="GO" id="GO:0016020">
    <property type="term" value="C:membrane"/>
    <property type="evidence" value="ECO:0007669"/>
    <property type="project" value="InterPro"/>
</dbReference>
<keyword evidence="2" id="KW-0547">Nucleotide-binding</keyword>
<keyword evidence="1" id="KW-0813">Transport</keyword>
<keyword evidence="6" id="KW-1185">Reference proteome</keyword>
<dbReference type="SMART" id="SM00382">
    <property type="entry name" value="AAA"/>
    <property type="match status" value="1"/>
</dbReference>
<evidence type="ECO:0000313" key="5">
    <source>
        <dbReference type="EMBL" id="GCF09273.1"/>
    </source>
</evidence>
<dbReference type="PROSITE" id="PS50893">
    <property type="entry name" value="ABC_TRANSPORTER_2"/>
    <property type="match status" value="1"/>
</dbReference>
<protein>
    <submittedName>
        <fullName evidence="5">Phosphate import ATP-binding protein PstB</fullName>
    </submittedName>
</protein>
<dbReference type="GO" id="GO:0016887">
    <property type="term" value="F:ATP hydrolysis activity"/>
    <property type="evidence" value="ECO:0007669"/>
    <property type="project" value="InterPro"/>
</dbReference>
<proteinExistence type="predicted"/>
<evidence type="ECO:0000256" key="1">
    <source>
        <dbReference type="ARBA" id="ARBA00022448"/>
    </source>
</evidence>
<evidence type="ECO:0000313" key="6">
    <source>
        <dbReference type="Proteomes" id="UP000322530"/>
    </source>
</evidence>
<dbReference type="NCBIfam" id="TIGR00972">
    <property type="entry name" value="3a0107s01c2"/>
    <property type="match status" value="1"/>
</dbReference>
<evidence type="ECO:0000259" key="4">
    <source>
        <dbReference type="PROSITE" id="PS50893"/>
    </source>
</evidence>
<dbReference type="Pfam" id="PF00005">
    <property type="entry name" value="ABC_tran"/>
    <property type="match status" value="1"/>
</dbReference>
<organism evidence="5 6">
    <name type="scientific">Dictyobacter arantiisoli</name>
    <dbReference type="NCBI Taxonomy" id="2014874"/>
    <lineage>
        <taxon>Bacteria</taxon>
        <taxon>Bacillati</taxon>
        <taxon>Chloroflexota</taxon>
        <taxon>Ktedonobacteria</taxon>
        <taxon>Ktedonobacterales</taxon>
        <taxon>Dictyobacteraceae</taxon>
        <taxon>Dictyobacter</taxon>
    </lineage>
</organism>
<dbReference type="PANTHER" id="PTHR43423:SF1">
    <property type="entry name" value="ABC TRANSPORTER I FAMILY MEMBER 17"/>
    <property type="match status" value="1"/>
</dbReference>
<dbReference type="AlphaFoldDB" id="A0A5A5TDY1"/>
<dbReference type="GO" id="GO:0005315">
    <property type="term" value="F:phosphate transmembrane transporter activity"/>
    <property type="evidence" value="ECO:0007669"/>
    <property type="project" value="InterPro"/>
</dbReference>
<dbReference type="CDD" id="cd03260">
    <property type="entry name" value="ABC_PstB_phosphate_transporter"/>
    <property type="match status" value="1"/>
</dbReference>
<dbReference type="InterPro" id="IPR027417">
    <property type="entry name" value="P-loop_NTPase"/>
</dbReference>
<dbReference type="PROSITE" id="PS00211">
    <property type="entry name" value="ABC_TRANSPORTER_1"/>
    <property type="match status" value="1"/>
</dbReference>
<dbReference type="PANTHER" id="PTHR43423">
    <property type="entry name" value="ABC TRANSPORTER I FAMILY MEMBER 17"/>
    <property type="match status" value="1"/>
</dbReference>
<dbReference type="Gene3D" id="3.40.50.300">
    <property type="entry name" value="P-loop containing nucleotide triphosphate hydrolases"/>
    <property type="match status" value="1"/>
</dbReference>
<evidence type="ECO:0000256" key="3">
    <source>
        <dbReference type="ARBA" id="ARBA00022840"/>
    </source>
</evidence>
<dbReference type="GO" id="GO:0005524">
    <property type="term" value="F:ATP binding"/>
    <property type="evidence" value="ECO:0007669"/>
    <property type="project" value="UniProtKB-KW"/>
</dbReference>
<name>A0A5A5TDY1_9CHLR</name>
<gene>
    <name evidence="5" type="primary">pstB</name>
    <name evidence="5" type="ORF">KDI_28370</name>
</gene>
<dbReference type="EMBL" id="BIXY01000040">
    <property type="protein sequence ID" value="GCF09273.1"/>
    <property type="molecule type" value="Genomic_DNA"/>
</dbReference>
<dbReference type="InterPro" id="IPR005670">
    <property type="entry name" value="PstB-like"/>
</dbReference>
<dbReference type="Proteomes" id="UP000322530">
    <property type="component" value="Unassembled WGS sequence"/>
</dbReference>
<comment type="caution">
    <text evidence="5">The sequence shown here is derived from an EMBL/GenBank/DDBJ whole genome shotgun (WGS) entry which is preliminary data.</text>
</comment>
<dbReference type="SUPFAM" id="SSF52540">
    <property type="entry name" value="P-loop containing nucleoside triphosphate hydrolases"/>
    <property type="match status" value="1"/>
</dbReference>
<keyword evidence="3 5" id="KW-0067">ATP-binding</keyword>